<dbReference type="PANTHER" id="PTHR22976:SF2">
    <property type="entry name" value="BIOTIN SYNTHASE, MITOCHONDRIAL"/>
    <property type="match status" value="1"/>
</dbReference>
<dbReference type="SFLD" id="SFLDS00029">
    <property type="entry name" value="Radical_SAM"/>
    <property type="match status" value="1"/>
</dbReference>
<keyword evidence="11 14" id="KW-0808">Transferase</keyword>
<keyword evidence="15" id="KW-1185">Reference proteome</keyword>
<evidence type="ECO:0000256" key="5">
    <source>
        <dbReference type="ARBA" id="ARBA00022714"/>
    </source>
</evidence>
<comment type="subunit">
    <text evidence="11">Homodimer.</text>
</comment>
<keyword evidence="4 11" id="KW-0949">S-adenosyl-L-methionine</keyword>
<feature type="region of interest" description="Disordered" evidence="12">
    <location>
        <begin position="381"/>
        <end position="407"/>
    </location>
</feature>
<dbReference type="PROSITE" id="PS51918">
    <property type="entry name" value="RADICAL_SAM"/>
    <property type="match status" value="1"/>
</dbReference>
<evidence type="ECO:0000256" key="1">
    <source>
        <dbReference type="ARBA" id="ARBA00004942"/>
    </source>
</evidence>
<dbReference type="Pfam" id="PF06968">
    <property type="entry name" value="BATS"/>
    <property type="match status" value="1"/>
</dbReference>
<keyword evidence="5 11" id="KW-0001">2Fe-2S</keyword>
<feature type="binding site" evidence="11">
    <location>
        <position position="65"/>
    </location>
    <ligand>
        <name>[4Fe-4S] cluster</name>
        <dbReference type="ChEBI" id="CHEBI:49883"/>
        <note>4Fe-4S-S-AdoMet</note>
    </ligand>
</feature>
<dbReference type="Gene3D" id="3.20.20.70">
    <property type="entry name" value="Aldolase class I"/>
    <property type="match status" value="1"/>
</dbReference>
<comment type="cofactor">
    <cofactor evidence="11">
        <name>[2Fe-2S] cluster</name>
        <dbReference type="ChEBI" id="CHEBI:190135"/>
    </cofactor>
    <text evidence="11">Binds 1 [2Fe-2S] cluster. The cluster is coordinated with 3 cysteines and 1 arginine.</text>
</comment>
<dbReference type="SUPFAM" id="SSF102114">
    <property type="entry name" value="Radical SAM enzymes"/>
    <property type="match status" value="1"/>
</dbReference>
<comment type="pathway">
    <text evidence="1 11">Cofactor biosynthesis; biotin biosynthesis; biotin from 7,8-diaminononanoate: step 2/2.</text>
</comment>
<dbReference type="SMART" id="SM00729">
    <property type="entry name" value="Elp3"/>
    <property type="match status" value="1"/>
</dbReference>
<dbReference type="InterPro" id="IPR007197">
    <property type="entry name" value="rSAM"/>
</dbReference>
<feature type="compositionally biased region" description="Low complexity" evidence="12">
    <location>
        <begin position="392"/>
        <end position="407"/>
    </location>
</feature>
<dbReference type="GO" id="GO:0004076">
    <property type="term" value="F:biotin synthase activity"/>
    <property type="evidence" value="ECO:0007669"/>
    <property type="project" value="UniProtKB-EC"/>
</dbReference>
<dbReference type="EC" id="2.8.1.6" evidence="2 11"/>
<proteinExistence type="inferred from homology"/>
<evidence type="ECO:0000313" key="15">
    <source>
        <dbReference type="Proteomes" id="UP000778578"/>
    </source>
</evidence>
<reference evidence="14 15" key="1">
    <citation type="submission" date="2021-08" db="EMBL/GenBank/DDBJ databases">
        <title>WGS of actinomycetes from Thailand.</title>
        <authorList>
            <person name="Thawai C."/>
        </authorList>
    </citation>
    <scope>NUCLEOTIDE SEQUENCE [LARGE SCALE GENOMIC DNA]</scope>
    <source>
        <strain evidence="14 15">PLK6-54</strain>
    </source>
</reference>
<dbReference type="InterPro" id="IPR058240">
    <property type="entry name" value="rSAM_sf"/>
</dbReference>
<dbReference type="HAMAP" id="MF_01694">
    <property type="entry name" value="BioB"/>
    <property type="match status" value="1"/>
</dbReference>
<dbReference type="Pfam" id="PF04055">
    <property type="entry name" value="Radical_SAM"/>
    <property type="match status" value="1"/>
</dbReference>
<evidence type="ECO:0000256" key="2">
    <source>
        <dbReference type="ARBA" id="ARBA00012236"/>
    </source>
</evidence>
<evidence type="ECO:0000313" key="14">
    <source>
        <dbReference type="EMBL" id="MBY8878321.1"/>
    </source>
</evidence>
<evidence type="ECO:0000256" key="8">
    <source>
        <dbReference type="ARBA" id="ARBA00023004"/>
    </source>
</evidence>
<keyword evidence="8 11" id="KW-0408">Iron</keyword>
<dbReference type="PANTHER" id="PTHR22976">
    <property type="entry name" value="BIOTIN SYNTHASE"/>
    <property type="match status" value="1"/>
</dbReference>
<dbReference type="InterPro" id="IPR006638">
    <property type="entry name" value="Elp3/MiaA/NifB-like_rSAM"/>
</dbReference>
<feature type="binding site" evidence="11">
    <location>
        <position position="69"/>
    </location>
    <ligand>
        <name>[4Fe-4S] cluster</name>
        <dbReference type="ChEBI" id="CHEBI:49883"/>
        <note>4Fe-4S-S-AdoMet</note>
    </ligand>
</feature>
<feature type="binding site" evidence="11">
    <location>
        <position position="72"/>
    </location>
    <ligand>
        <name>[4Fe-4S] cluster</name>
        <dbReference type="ChEBI" id="CHEBI:49883"/>
        <note>4Fe-4S-S-AdoMet</note>
    </ligand>
</feature>
<dbReference type="SFLD" id="SFLDG01060">
    <property type="entry name" value="BATS_domain_containing"/>
    <property type="match status" value="1"/>
</dbReference>
<dbReference type="InterPro" id="IPR013785">
    <property type="entry name" value="Aldolase_TIM"/>
</dbReference>
<keyword evidence="6 11" id="KW-0479">Metal-binding</keyword>
<comment type="caution">
    <text evidence="14">The sequence shown here is derived from an EMBL/GenBank/DDBJ whole genome shotgun (WGS) entry which is preliminary data.</text>
</comment>
<evidence type="ECO:0000256" key="10">
    <source>
        <dbReference type="ARBA" id="ARBA00051157"/>
    </source>
</evidence>
<feature type="binding site" evidence="11">
    <location>
        <position position="272"/>
    </location>
    <ligand>
        <name>[2Fe-2S] cluster</name>
        <dbReference type="ChEBI" id="CHEBI:190135"/>
    </ligand>
</feature>
<keyword evidence="7 11" id="KW-0093">Biotin biosynthesis</keyword>
<sequence length="430" mass="44689">MDLLTTLVDKGLRRELPTRDEALAVLATQDDDLLDVVAAAGRVRRHWFGRRVKLNYLVNLKSGLCPEDCSYCSQRLGSTADILKYTWLKPDQAAAAASAGVSGGAKRVCLVASGRGPTDRDVDRVSQTIAAIKEQNEGVEVCACLGLLSGDQAERLRAAGADAYNHNLNTSESTYGDITTTHTYADRVDTVQQAQAAGLSACSGLIAGMGETDADLVDVVFGLRDLDPDSVPVNFLIPFEGTPLAKEWNLTPQRCLRILAMVRFVCPDVEVRLAGGREVHLRSMQPLALHLANSIFLGDYLTSEGQAGQADLDMIADAGFEVEGAGTVTLPEHRAAAGAGCGGHGGACGPLGAAHDVEAAAQGSGCGGHGSGCGTCEAPAERAADPGTGRTAEPAVEPVAEPVAEPVGAARTDLVAVRRRGAGTDLPPNA</sequence>
<feature type="domain" description="Radical SAM core" evidence="13">
    <location>
        <begin position="47"/>
        <end position="277"/>
    </location>
</feature>
<evidence type="ECO:0000256" key="12">
    <source>
        <dbReference type="SAM" id="MobiDB-lite"/>
    </source>
</evidence>
<accession>A0ABS7Q582</accession>
<comment type="catalytic activity">
    <reaction evidence="10 11">
        <text>(4R,5S)-dethiobiotin + (sulfur carrier)-SH + 2 reduced [2Fe-2S]-[ferredoxin] + 2 S-adenosyl-L-methionine = (sulfur carrier)-H + biotin + 2 5'-deoxyadenosine + 2 L-methionine + 2 oxidized [2Fe-2S]-[ferredoxin]</text>
        <dbReference type="Rhea" id="RHEA:22060"/>
        <dbReference type="Rhea" id="RHEA-COMP:10000"/>
        <dbReference type="Rhea" id="RHEA-COMP:10001"/>
        <dbReference type="Rhea" id="RHEA-COMP:14737"/>
        <dbReference type="Rhea" id="RHEA-COMP:14739"/>
        <dbReference type="ChEBI" id="CHEBI:17319"/>
        <dbReference type="ChEBI" id="CHEBI:29917"/>
        <dbReference type="ChEBI" id="CHEBI:33737"/>
        <dbReference type="ChEBI" id="CHEBI:33738"/>
        <dbReference type="ChEBI" id="CHEBI:57586"/>
        <dbReference type="ChEBI" id="CHEBI:57844"/>
        <dbReference type="ChEBI" id="CHEBI:59789"/>
        <dbReference type="ChEBI" id="CHEBI:64428"/>
        <dbReference type="ChEBI" id="CHEBI:149473"/>
        <dbReference type="EC" id="2.8.1.6"/>
    </reaction>
</comment>
<gene>
    <name evidence="11 14" type="primary">bioB</name>
    <name evidence="14" type="ORF">K7862_11850</name>
</gene>
<name>A0ABS7Q582_9ACTN</name>
<dbReference type="InterPro" id="IPR010722">
    <property type="entry name" value="BATS_dom"/>
</dbReference>
<feature type="binding site" evidence="11">
    <location>
        <position position="109"/>
    </location>
    <ligand>
        <name>[2Fe-2S] cluster</name>
        <dbReference type="ChEBI" id="CHEBI:190135"/>
    </ligand>
</feature>
<evidence type="ECO:0000256" key="6">
    <source>
        <dbReference type="ARBA" id="ARBA00022723"/>
    </source>
</evidence>
<comment type="similarity">
    <text evidence="11">Belongs to the radical SAM superfamily. Biotin synthase family.</text>
</comment>
<dbReference type="EMBL" id="JAINZZ010000010">
    <property type="protein sequence ID" value="MBY8878321.1"/>
    <property type="molecule type" value="Genomic_DNA"/>
</dbReference>
<evidence type="ECO:0000256" key="9">
    <source>
        <dbReference type="ARBA" id="ARBA00023014"/>
    </source>
</evidence>
<evidence type="ECO:0000256" key="3">
    <source>
        <dbReference type="ARBA" id="ARBA00022485"/>
    </source>
</evidence>
<dbReference type="SFLD" id="SFLDG01278">
    <property type="entry name" value="biotin_synthase_like"/>
    <property type="match status" value="1"/>
</dbReference>
<protein>
    <recommendedName>
        <fullName evidence="2 11">Biotin synthase</fullName>
        <ecNumber evidence="2 11">2.8.1.6</ecNumber>
    </recommendedName>
</protein>
<comment type="function">
    <text evidence="11">Catalyzes the conversion of dethiobiotin (DTB) to biotin by the insertion of a sulfur atom into dethiobiotin via a radical-based mechanism.</text>
</comment>
<evidence type="ECO:0000256" key="11">
    <source>
        <dbReference type="HAMAP-Rule" id="MF_01694"/>
    </source>
</evidence>
<dbReference type="RefSeq" id="WP_222962459.1">
    <property type="nucleotide sequence ID" value="NZ_JAINZZ010000010.1"/>
</dbReference>
<dbReference type="Proteomes" id="UP000778578">
    <property type="component" value="Unassembled WGS sequence"/>
</dbReference>
<dbReference type="InterPro" id="IPR002684">
    <property type="entry name" value="Biotin_synth/BioAB"/>
</dbReference>
<feature type="binding site" evidence="11">
    <location>
        <position position="202"/>
    </location>
    <ligand>
        <name>[2Fe-2S] cluster</name>
        <dbReference type="ChEBI" id="CHEBI:190135"/>
    </ligand>
</feature>
<comment type="cofactor">
    <cofactor evidence="11">
        <name>[4Fe-4S] cluster</name>
        <dbReference type="ChEBI" id="CHEBI:49883"/>
    </cofactor>
    <text evidence="11">Binds 1 [4Fe-4S] cluster. The cluster is coordinated with 3 cysteines and an exchangeable S-adenosyl-L-methionine.</text>
</comment>
<organism evidence="14 15">
    <name type="scientific">Actinacidiphila acidipaludis</name>
    <dbReference type="NCBI Taxonomy" id="2873382"/>
    <lineage>
        <taxon>Bacteria</taxon>
        <taxon>Bacillati</taxon>
        <taxon>Actinomycetota</taxon>
        <taxon>Actinomycetes</taxon>
        <taxon>Kitasatosporales</taxon>
        <taxon>Streptomycetaceae</taxon>
        <taxon>Actinacidiphila</taxon>
    </lineage>
</organism>
<evidence type="ECO:0000256" key="7">
    <source>
        <dbReference type="ARBA" id="ARBA00022756"/>
    </source>
</evidence>
<feature type="binding site" evidence="11">
    <location>
        <position position="142"/>
    </location>
    <ligand>
        <name>[2Fe-2S] cluster</name>
        <dbReference type="ChEBI" id="CHEBI:190135"/>
    </ligand>
</feature>
<keyword evidence="9 11" id="KW-0411">Iron-sulfur</keyword>
<dbReference type="SMART" id="SM00876">
    <property type="entry name" value="BATS"/>
    <property type="match status" value="1"/>
</dbReference>
<evidence type="ECO:0000256" key="4">
    <source>
        <dbReference type="ARBA" id="ARBA00022691"/>
    </source>
</evidence>
<dbReference type="NCBIfam" id="TIGR00433">
    <property type="entry name" value="bioB"/>
    <property type="match status" value="1"/>
</dbReference>
<dbReference type="CDD" id="cd01335">
    <property type="entry name" value="Radical_SAM"/>
    <property type="match status" value="1"/>
</dbReference>
<evidence type="ECO:0000259" key="13">
    <source>
        <dbReference type="PROSITE" id="PS51918"/>
    </source>
</evidence>
<keyword evidence="3 11" id="KW-0004">4Fe-4S</keyword>